<dbReference type="Proteomes" id="UP000319103">
    <property type="component" value="Unassembled WGS sequence"/>
</dbReference>
<feature type="transmembrane region" description="Helical" evidence="1">
    <location>
        <begin position="72"/>
        <end position="94"/>
    </location>
</feature>
<dbReference type="Pfam" id="PF06197">
    <property type="entry name" value="DUF998"/>
    <property type="match status" value="1"/>
</dbReference>
<dbReference type="AlphaFoldDB" id="A0A540W748"/>
<reference evidence="2 3" key="1">
    <citation type="submission" date="2019-06" db="EMBL/GenBank/DDBJ databases">
        <title>Description of Kitasatospora acidophila sp. nov. isolated from pine grove soil, and reclassification of Streptomyces novaecaesareae to Kitasatospora novaeceasareae comb. nov.</title>
        <authorList>
            <person name="Kim M.J."/>
        </authorList>
    </citation>
    <scope>NUCLEOTIDE SEQUENCE [LARGE SCALE GENOMIC DNA]</scope>
    <source>
        <strain evidence="2 3">MMS16-CNU292</strain>
    </source>
</reference>
<gene>
    <name evidence="2" type="ORF">E6W39_24715</name>
</gene>
<keyword evidence="1" id="KW-0812">Transmembrane</keyword>
<feature type="transmembrane region" description="Helical" evidence="1">
    <location>
        <begin position="31"/>
        <end position="52"/>
    </location>
</feature>
<evidence type="ECO:0000313" key="2">
    <source>
        <dbReference type="EMBL" id="TQF04845.1"/>
    </source>
</evidence>
<accession>A0A540W748</accession>
<comment type="caution">
    <text evidence="2">The sequence shown here is derived from an EMBL/GenBank/DDBJ whole genome shotgun (WGS) entry which is preliminary data.</text>
</comment>
<keyword evidence="3" id="KW-1185">Reference proteome</keyword>
<dbReference type="OrthoDB" id="8159487at2"/>
<feature type="transmembrane region" description="Helical" evidence="1">
    <location>
        <begin position="146"/>
        <end position="170"/>
    </location>
</feature>
<protein>
    <submittedName>
        <fullName evidence="2">DUF998 domain-containing protein</fullName>
    </submittedName>
</protein>
<feature type="transmembrane region" description="Helical" evidence="1">
    <location>
        <begin position="106"/>
        <end position="126"/>
    </location>
</feature>
<name>A0A540W748_9ACTN</name>
<sequence>MTQTITTPAAFGAVRRPGTRAGAVRRPGTRALLAAGGAAGPLFLGAGVVQGFCRDGFDFTRNAISQLSLGDLGWIQVTSFLLTGALIIAGATGLRRALDGAVGSRWAPRLVRVFGGSFLVAAVFKADPGAGFPVGTPNAPTAASLSWHGGVHMLSGMVGYLALCAAFFVLARHFAARGERGWAWACRLVPVAVLAGFAASASAVPAFTAGAGLGLLWLTAVTTRLATRNQ</sequence>
<proteinExistence type="predicted"/>
<dbReference type="InterPro" id="IPR009339">
    <property type="entry name" value="DUF998"/>
</dbReference>
<dbReference type="EMBL" id="VIGB01000003">
    <property type="protein sequence ID" value="TQF04845.1"/>
    <property type="molecule type" value="Genomic_DNA"/>
</dbReference>
<evidence type="ECO:0000313" key="3">
    <source>
        <dbReference type="Proteomes" id="UP000319103"/>
    </source>
</evidence>
<dbReference type="RefSeq" id="WP_141635399.1">
    <property type="nucleotide sequence ID" value="NZ_VIGB01000003.1"/>
</dbReference>
<keyword evidence="1" id="KW-1133">Transmembrane helix</keyword>
<organism evidence="2 3">
    <name type="scientific">Kitasatospora acidiphila</name>
    <dbReference type="NCBI Taxonomy" id="2567942"/>
    <lineage>
        <taxon>Bacteria</taxon>
        <taxon>Bacillati</taxon>
        <taxon>Actinomycetota</taxon>
        <taxon>Actinomycetes</taxon>
        <taxon>Kitasatosporales</taxon>
        <taxon>Streptomycetaceae</taxon>
        <taxon>Kitasatospora</taxon>
    </lineage>
</organism>
<keyword evidence="1" id="KW-0472">Membrane</keyword>
<evidence type="ECO:0000256" key="1">
    <source>
        <dbReference type="SAM" id="Phobius"/>
    </source>
</evidence>